<feature type="compositionally biased region" description="Basic residues" evidence="1">
    <location>
        <begin position="109"/>
        <end position="121"/>
    </location>
</feature>
<feature type="compositionally biased region" description="Polar residues" evidence="1">
    <location>
        <begin position="9"/>
        <end position="18"/>
    </location>
</feature>
<accession>A0ABN8YKB2</accession>
<gene>
    <name evidence="2" type="ORF">MRATA1EN1_LOCUS10493</name>
</gene>
<reference evidence="2" key="1">
    <citation type="submission" date="2023-04" db="EMBL/GenBank/DDBJ databases">
        <authorList>
            <consortium name="ELIXIR-Norway"/>
        </authorList>
    </citation>
    <scope>NUCLEOTIDE SEQUENCE [LARGE SCALE GENOMIC DNA]</scope>
</reference>
<proteinExistence type="predicted"/>
<dbReference type="EMBL" id="OX459956">
    <property type="protein sequence ID" value="CAI9161531.1"/>
    <property type="molecule type" value="Genomic_DNA"/>
</dbReference>
<evidence type="ECO:0000313" key="2">
    <source>
        <dbReference type="EMBL" id="CAI9161531.1"/>
    </source>
</evidence>
<organism evidence="2 3">
    <name type="scientific">Rangifer tarandus platyrhynchus</name>
    <name type="common">Svalbard reindeer</name>
    <dbReference type="NCBI Taxonomy" id="3082113"/>
    <lineage>
        <taxon>Eukaryota</taxon>
        <taxon>Metazoa</taxon>
        <taxon>Chordata</taxon>
        <taxon>Craniata</taxon>
        <taxon>Vertebrata</taxon>
        <taxon>Euteleostomi</taxon>
        <taxon>Mammalia</taxon>
        <taxon>Eutheria</taxon>
        <taxon>Laurasiatheria</taxon>
        <taxon>Artiodactyla</taxon>
        <taxon>Ruminantia</taxon>
        <taxon>Pecora</taxon>
        <taxon>Cervidae</taxon>
        <taxon>Odocoileinae</taxon>
        <taxon>Rangifer</taxon>
    </lineage>
</organism>
<protein>
    <submittedName>
        <fullName evidence="2">Uncharacterized protein</fullName>
    </submittedName>
</protein>
<feature type="region of interest" description="Disordered" evidence="1">
    <location>
        <begin position="97"/>
        <end position="130"/>
    </location>
</feature>
<sequence>MGPGMPSTHPRQNVSISAEPTPRPYPTSEFVRFYFLKRRDWLAGLGPSPRVETGPRAHERIGRMFEQSQVKGFATKNPSEKTGSMEGMVEMTQKTMILDQKIEKQEKEKKKKKKKEKKKRKENPGLTTTHFILLPPHQVLRPGLLLLLHPSTQ</sequence>
<dbReference type="Proteomes" id="UP001176941">
    <property type="component" value="Chromosome 20"/>
</dbReference>
<evidence type="ECO:0000256" key="1">
    <source>
        <dbReference type="SAM" id="MobiDB-lite"/>
    </source>
</evidence>
<evidence type="ECO:0000313" key="3">
    <source>
        <dbReference type="Proteomes" id="UP001176941"/>
    </source>
</evidence>
<name>A0ABN8YKB2_RANTA</name>
<keyword evidence="3" id="KW-1185">Reference proteome</keyword>
<feature type="region of interest" description="Disordered" evidence="1">
    <location>
        <begin position="1"/>
        <end position="26"/>
    </location>
</feature>